<name>A0AA40AJC8_9PEZI</name>
<dbReference type="GeneID" id="85321265"/>
<dbReference type="RefSeq" id="XP_060295741.1">
    <property type="nucleotide sequence ID" value="XM_060437995.1"/>
</dbReference>
<accession>A0AA40AJC8</accession>
<protein>
    <submittedName>
        <fullName evidence="3">Beta-lactamase superfamily domain-containing protein</fullName>
    </submittedName>
</protein>
<evidence type="ECO:0000256" key="1">
    <source>
        <dbReference type="ARBA" id="ARBA00022801"/>
    </source>
</evidence>
<comment type="caution">
    <text evidence="3">The sequence shown here is derived from an EMBL/GenBank/DDBJ whole genome shotgun (WGS) entry which is preliminary data.</text>
</comment>
<evidence type="ECO:0000313" key="3">
    <source>
        <dbReference type="EMBL" id="KAK0716948.1"/>
    </source>
</evidence>
<evidence type="ECO:0000259" key="2">
    <source>
        <dbReference type="Pfam" id="PF12706"/>
    </source>
</evidence>
<dbReference type="SUPFAM" id="SSF56281">
    <property type="entry name" value="Metallo-hydrolase/oxidoreductase"/>
    <property type="match status" value="1"/>
</dbReference>
<dbReference type="Proteomes" id="UP001172101">
    <property type="component" value="Unassembled WGS sequence"/>
</dbReference>
<dbReference type="Pfam" id="PF12706">
    <property type="entry name" value="Lactamase_B_2"/>
    <property type="match status" value="1"/>
</dbReference>
<dbReference type="AlphaFoldDB" id="A0AA40AJC8"/>
<feature type="domain" description="Metallo-beta-lactamase" evidence="2">
    <location>
        <begin position="29"/>
        <end position="230"/>
    </location>
</feature>
<dbReference type="PANTHER" id="PTHR43546:SF9">
    <property type="entry name" value="L-ASCORBATE-6-PHOSPHATE LACTONASE ULAG-RELATED"/>
    <property type="match status" value="1"/>
</dbReference>
<sequence>MAPRIDFGVPVSITYIGTATAIIHIDGVNFLTDPVFSPGGTEWYRRDVGGLKLTQTKSPAYGLASLPPIDAVLLSHEDHPDNLDEPGRQLLDGRRVFTTPDGARKLGPRPGVRGLKDWKTATLTIGGREFSITATPCQHLPGGECIGFVISSPSFGTHSPTNLPNALYFSGDTVHVASLGPEIRARWHVAAALLNLGKASVGRLQITMDGAQGVQLFEDVGADLLVPMHFEAWQHFAEDKADMVAAFEKGGILDKVVFLELGVETLLTKA</sequence>
<evidence type="ECO:0000313" key="4">
    <source>
        <dbReference type="Proteomes" id="UP001172101"/>
    </source>
</evidence>
<dbReference type="InterPro" id="IPR036866">
    <property type="entry name" value="RibonucZ/Hydroxyglut_hydro"/>
</dbReference>
<reference evidence="3" key="1">
    <citation type="submission" date="2023-06" db="EMBL/GenBank/DDBJ databases">
        <title>Genome-scale phylogeny and comparative genomics of the fungal order Sordariales.</title>
        <authorList>
            <consortium name="Lawrence Berkeley National Laboratory"/>
            <person name="Hensen N."/>
            <person name="Bonometti L."/>
            <person name="Westerberg I."/>
            <person name="Brannstrom I.O."/>
            <person name="Guillou S."/>
            <person name="Cros-Aarteil S."/>
            <person name="Calhoun S."/>
            <person name="Haridas S."/>
            <person name="Kuo A."/>
            <person name="Mondo S."/>
            <person name="Pangilinan J."/>
            <person name="Riley R."/>
            <person name="LaButti K."/>
            <person name="Andreopoulos B."/>
            <person name="Lipzen A."/>
            <person name="Chen C."/>
            <person name="Yanf M."/>
            <person name="Daum C."/>
            <person name="Ng V."/>
            <person name="Clum A."/>
            <person name="Steindorff A."/>
            <person name="Ohm R."/>
            <person name="Martin F."/>
            <person name="Silar P."/>
            <person name="Natvig D."/>
            <person name="Lalanne C."/>
            <person name="Gautier V."/>
            <person name="Ament-velasquez S.L."/>
            <person name="Kruys A."/>
            <person name="Hutchinson M.I."/>
            <person name="Powell A.J."/>
            <person name="Barry K."/>
            <person name="Miller A.N."/>
            <person name="Grigoriev I.V."/>
            <person name="Debuchy R."/>
            <person name="Gladieux P."/>
            <person name="Thoren M.H."/>
            <person name="Johannesson H."/>
        </authorList>
    </citation>
    <scope>NUCLEOTIDE SEQUENCE</scope>
    <source>
        <strain evidence="3">SMH2392-1A</strain>
    </source>
</reference>
<dbReference type="GO" id="GO:0016787">
    <property type="term" value="F:hydrolase activity"/>
    <property type="evidence" value="ECO:0007669"/>
    <property type="project" value="UniProtKB-KW"/>
</dbReference>
<keyword evidence="4" id="KW-1185">Reference proteome</keyword>
<gene>
    <name evidence="3" type="ORF">B0T26DRAFT_648364</name>
</gene>
<dbReference type="EMBL" id="JAUIRO010000004">
    <property type="protein sequence ID" value="KAK0716948.1"/>
    <property type="molecule type" value="Genomic_DNA"/>
</dbReference>
<organism evidence="3 4">
    <name type="scientific">Lasiosphaeria miniovina</name>
    <dbReference type="NCBI Taxonomy" id="1954250"/>
    <lineage>
        <taxon>Eukaryota</taxon>
        <taxon>Fungi</taxon>
        <taxon>Dikarya</taxon>
        <taxon>Ascomycota</taxon>
        <taxon>Pezizomycotina</taxon>
        <taxon>Sordariomycetes</taxon>
        <taxon>Sordariomycetidae</taxon>
        <taxon>Sordariales</taxon>
        <taxon>Lasiosphaeriaceae</taxon>
        <taxon>Lasiosphaeria</taxon>
    </lineage>
</organism>
<dbReference type="InterPro" id="IPR050114">
    <property type="entry name" value="UPF0173_UPF0282_UlaG_hydrolase"/>
</dbReference>
<keyword evidence="1" id="KW-0378">Hydrolase</keyword>
<dbReference type="PANTHER" id="PTHR43546">
    <property type="entry name" value="UPF0173 METAL-DEPENDENT HYDROLASE MJ1163-RELATED"/>
    <property type="match status" value="1"/>
</dbReference>
<dbReference type="InterPro" id="IPR001279">
    <property type="entry name" value="Metallo-B-lactamas"/>
</dbReference>
<proteinExistence type="predicted"/>
<dbReference type="Gene3D" id="3.60.15.10">
    <property type="entry name" value="Ribonuclease Z/Hydroxyacylglutathione hydrolase-like"/>
    <property type="match status" value="1"/>
</dbReference>